<dbReference type="AlphaFoldDB" id="Q69NE1"/>
<name>Q69NE1_ORYSJ</name>
<organism evidence="2 3">
    <name type="scientific">Oryza sativa subsp. japonica</name>
    <name type="common">Rice</name>
    <dbReference type="NCBI Taxonomy" id="39947"/>
    <lineage>
        <taxon>Eukaryota</taxon>
        <taxon>Viridiplantae</taxon>
        <taxon>Streptophyta</taxon>
        <taxon>Embryophyta</taxon>
        <taxon>Tracheophyta</taxon>
        <taxon>Spermatophyta</taxon>
        <taxon>Magnoliopsida</taxon>
        <taxon>Liliopsida</taxon>
        <taxon>Poales</taxon>
        <taxon>Poaceae</taxon>
        <taxon>BOP clade</taxon>
        <taxon>Oryzoideae</taxon>
        <taxon>Oryzeae</taxon>
        <taxon>Oryzinae</taxon>
        <taxon>Oryza</taxon>
        <taxon>Oryza sativa</taxon>
    </lineage>
</organism>
<protein>
    <submittedName>
        <fullName evidence="2">Uncharacterized protein</fullName>
    </submittedName>
</protein>
<dbReference type="Proteomes" id="UP000000763">
    <property type="component" value="Chromosome 9"/>
</dbReference>
<evidence type="ECO:0000313" key="3">
    <source>
        <dbReference type="Proteomes" id="UP000000763"/>
    </source>
</evidence>
<reference evidence="3" key="1">
    <citation type="journal article" date="2005" name="Nature">
        <title>The map-based sequence of the rice genome.</title>
        <authorList>
            <consortium name="International rice genome sequencing project (IRGSP)"/>
            <person name="Matsumoto T."/>
            <person name="Wu J."/>
            <person name="Kanamori H."/>
            <person name="Katayose Y."/>
            <person name="Fujisawa M."/>
            <person name="Namiki N."/>
            <person name="Mizuno H."/>
            <person name="Yamamoto K."/>
            <person name="Antonio B.A."/>
            <person name="Baba T."/>
            <person name="Sakata K."/>
            <person name="Nagamura Y."/>
            <person name="Aoki H."/>
            <person name="Arikawa K."/>
            <person name="Arita K."/>
            <person name="Bito T."/>
            <person name="Chiden Y."/>
            <person name="Fujitsuka N."/>
            <person name="Fukunaka R."/>
            <person name="Hamada M."/>
            <person name="Harada C."/>
            <person name="Hayashi A."/>
            <person name="Hijishita S."/>
            <person name="Honda M."/>
            <person name="Hosokawa S."/>
            <person name="Ichikawa Y."/>
            <person name="Idonuma A."/>
            <person name="Iijima M."/>
            <person name="Ikeda M."/>
            <person name="Ikeno M."/>
            <person name="Ito K."/>
            <person name="Ito S."/>
            <person name="Ito T."/>
            <person name="Ito Y."/>
            <person name="Ito Y."/>
            <person name="Iwabuchi A."/>
            <person name="Kamiya K."/>
            <person name="Karasawa W."/>
            <person name="Kurita K."/>
            <person name="Katagiri S."/>
            <person name="Kikuta A."/>
            <person name="Kobayashi H."/>
            <person name="Kobayashi N."/>
            <person name="Machita K."/>
            <person name="Maehara T."/>
            <person name="Masukawa M."/>
            <person name="Mizubayashi T."/>
            <person name="Mukai Y."/>
            <person name="Nagasaki H."/>
            <person name="Nagata Y."/>
            <person name="Naito S."/>
            <person name="Nakashima M."/>
            <person name="Nakama Y."/>
            <person name="Nakamichi Y."/>
            <person name="Nakamura M."/>
            <person name="Meguro A."/>
            <person name="Negishi M."/>
            <person name="Ohta I."/>
            <person name="Ohta T."/>
            <person name="Okamoto M."/>
            <person name="Ono N."/>
            <person name="Saji S."/>
            <person name="Sakaguchi M."/>
            <person name="Sakai K."/>
            <person name="Shibata M."/>
            <person name="Shimokawa T."/>
            <person name="Song J."/>
            <person name="Takazaki Y."/>
            <person name="Terasawa K."/>
            <person name="Tsugane M."/>
            <person name="Tsuji K."/>
            <person name="Ueda S."/>
            <person name="Waki K."/>
            <person name="Yamagata H."/>
            <person name="Yamamoto M."/>
            <person name="Yamamoto S."/>
            <person name="Yamane H."/>
            <person name="Yoshiki S."/>
            <person name="Yoshihara R."/>
            <person name="Yukawa K."/>
            <person name="Zhong H."/>
            <person name="Yano M."/>
            <person name="Yuan Q."/>
            <person name="Ouyang S."/>
            <person name="Liu J."/>
            <person name="Jones K.M."/>
            <person name="Gansberger K."/>
            <person name="Moffat K."/>
            <person name="Hill J."/>
            <person name="Bera J."/>
            <person name="Fadrosh D."/>
            <person name="Jin S."/>
            <person name="Johri S."/>
            <person name="Kim M."/>
            <person name="Overton L."/>
            <person name="Reardon M."/>
            <person name="Tsitrin T."/>
            <person name="Vuong H."/>
            <person name="Weaver B."/>
            <person name="Ciecko A."/>
            <person name="Tallon L."/>
            <person name="Jackson J."/>
            <person name="Pai G."/>
            <person name="Aken S.V."/>
            <person name="Utterback T."/>
            <person name="Reidmuller S."/>
            <person name="Feldblyum T."/>
            <person name="Hsiao J."/>
            <person name="Zismann V."/>
            <person name="Iobst S."/>
            <person name="de Vazeille A.R."/>
            <person name="Buell C.R."/>
            <person name="Ying K."/>
            <person name="Li Y."/>
            <person name="Lu T."/>
            <person name="Huang Y."/>
            <person name="Zhao Q."/>
            <person name="Feng Q."/>
            <person name="Zhang L."/>
            <person name="Zhu J."/>
            <person name="Weng Q."/>
            <person name="Mu J."/>
            <person name="Lu Y."/>
            <person name="Fan D."/>
            <person name="Liu Y."/>
            <person name="Guan J."/>
            <person name="Zhang Y."/>
            <person name="Yu S."/>
            <person name="Liu X."/>
            <person name="Zhang Y."/>
            <person name="Hong G."/>
            <person name="Han B."/>
            <person name="Choisne N."/>
            <person name="Demange N."/>
            <person name="Orjeda G."/>
            <person name="Samain S."/>
            <person name="Cattolico L."/>
            <person name="Pelletier E."/>
            <person name="Couloux A."/>
            <person name="Segurens B."/>
            <person name="Wincker P."/>
            <person name="D'Hont A."/>
            <person name="Scarpelli C."/>
            <person name="Weissenbach J."/>
            <person name="Salanoubat M."/>
            <person name="Quetier F."/>
            <person name="Yu Y."/>
            <person name="Kim H.R."/>
            <person name="Rambo T."/>
            <person name="Currie J."/>
            <person name="Collura K."/>
            <person name="Luo M."/>
            <person name="Yang T."/>
            <person name="Ammiraju J.S.S."/>
            <person name="Engler F."/>
            <person name="Soderlund C."/>
            <person name="Wing R.A."/>
            <person name="Palmer L.E."/>
            <person name="de la Bastide M."/>
            <person name="Spiegel L."/>
            <person name="Nascimento L."/>
            <person name="Zutavern T."/>
            <person name="O'Shaughnessy A."/>
            <person name="Dike S."/>
            <person name="Dedhia N."/>
            <person name="Preston R."/>
            <person name="Balija V."/>
            <person name="McCombie W.R."/>
            <person name="Chow T."/>
            <person name="Chen H."/>
            <person name="Chung M."/>
            <person name="Chen C."/>
            <person name="Shaw J."/>
            <person name="Wu H."/>
            <person name="Hsiao K."/>
            <person name="Chao Y."/>
            <person name="Chu M."/>
            <person name="Cheng C."/>
            <person name="Hour A."/>
            <person name="Lee P."/>
            <person name="Lin S."/>
            <person name="Lin Y."/>
            <person name="Liou J."/>
            <person name="Liu S."/>
            <person name="Hsing Y."/>
            <person name="Raghuvanshi S."/>
            <person name="Mohanty A."/>
            <person name="Bharti A.K."/>
            <person name="Gaur A."/>
            <person name="Gupta V."/>
            <person name="Kumar D."/>
            <person name="Ravi V."/>
            <person name="Vij S."/>
            <person name="Kapur A."/>
            <person name="Khurana P."/>
            <person name="Khurana P."/>
            <person name="Khurana J.P."/>
            <person name="Tyagi A.K."/>
            <person name="Gaikwad K."/>
            <person name="Singh A."/>
            <person name="Dalal V."/>
            <person name="Srivastava S."/>
            <person name="Dixit A."/>
            <person name="Pal A.K."/>
            <person name="Ghazi I.A."/>
            <person name="Yadav M."/>
            <person name="Pandit A."/>
            <person name="Bhargava A."/>
            <person name="Sureshbabu K."/>
            <person name="Batra K."/>
            <person name="Sharma T.R."/>
            <person name="Mohapatra T."/>
            <person name="Singh N.K."/>
            <person name="Messing J."/>
            <person name="Nelson A.B."/>
            <person name="Fuks G."/>
            <person name="Kavchok S."/>
            <person name="Keizer G."/>
            <person name="Linton E."/>
            <person name="Llaca V."/>
            <person name="Song R."/>
            <person name="Tanyolac B."/>
            <person name="Young S."/>
            <person name="Ho-Il K."/>
            <person name="Hahn J.H."/>
            <person name="Sangsakoo G."/>
            <person name="Vanavichit A."/>
            <person name="de Mattos Luiz.A.T."/>
            <person name="Zimmer P.D."/>
            <person name="Malone G."/>
            <person name="Dellagostin O."/>
            <person name="de Oliveira A.C."/>
            <person name="Bevan M."/>
            <person name="Bancroft I."/>
            <person name="Minx P."/>
            <person name="Cordum H."/>
            <person name="Wilson R."/>
            <person name="Cheng Z."/>
            <person name="Jin W."/>
            <person name="Jiang J."/>
            <person name="Leong S.A."/>
            <person name="Iwama H."/>
            <person name="Gojobori T."/>
            <person name="Itoh T."/>
            <person name="Niimura Y."/>
            <person name="Fujii Y."/>
            <person name="Habara T."/>
            <person name="Sakai H."/>
            <person name="Sato Y."/>
            <person name="Wilson G."/>
            <person name="Kumar K."/>
            <person name="McCouch S."/>
            <person name="Juretic N."/>
            <person name="Hoen D."/>
            <person name="Wright S."/>
            <person name="Bruskiewich R."/>
            <person name="Bureau T."/>
            <person name="Miyao A."/>
            <person name="Hirochika H."/>
            <person name="Nishikawa T."/>
            <person name="Kadowaki K."/>
            <person name="Sugiura M."/>
            <person name="Burr B."/>
            <person name="Sasaki T."/>
        </authorList>
    </citation>
    <scope>NUCLEOTIDE SEQUENCE [LARGE SCALE GENOMIC DNA]</scope>
    <source>
        <strain evidence="3">cv. Nipponbare</strain>
    </source>
</reference>
<proteinExistence type="predicted"/>
<evidence type="ECO:0000256" key="1">
    <source>
        <dbReference type="SAM" id="MobiDB-lite"/>
    </source>
</evidence>
<evidence type="ECO:0000313" key="2">
    <source>
        <dbReference type="EMBL" id="BAD33786.1"/>
    </source>
</evidence>
<sequence length="92" mass="10290">MRWRLLTCGSRLMTQQVNYHMASSGRRERATDASSSGRSTGEERQRASAGGKEGEALHLWCHIHAHPELAFREHRNGALARHELEQLGLTAA</sequence>
<dbReference type="EMBL" id="AP005683">
    <property type="protein sequence ID" value="BAD33786.1"/>
    <property type="molecule type" value="Genomic_DNA"/>
</dbReference>
<accession>Q69NE1</accession>
<feature type="compositionally biased region" description="Basic and acidic residues" evidence="1">
    <location>
        <begin position="40"/>
        <end position="51"/>
    </location>
</feature>
<gene>
    <name evidence="2" type="primary">OJ1585_D02.23</name>
</gene>
<dbReference type="Gene3D" id="3.40.630.10">
    <property type="entry name" value="Zn peptidases"/>
    <property type="match status" value="1"/>
</dbReference>
<feature type="region of interest" description="Disordered" evidence="1">
    <location>
        <begin position="19"/>
        <end position="51"/>
    </location>
</feature>
<reference evidence="3" key="2">
    <citation type="journal article" date="2008" name="Nucleic Acids Res.">
        <title>The rice annotation project database (RAP-DB): 2008 update.</title>
        <authorList>
            <consortium name="The rice annotation project (RAP)"/>
        </authorList>
    </citation>
    <scope>GENOME REANNOTATION</scope>
    <source>
        <strain evidence="3">cv. Nipponbare</strain>
    </source>
</reference>